<dbReference type="EMBL" id="RCNT01000002">
    <property type="protein sequence ID" value="RMA43187.1"/>
    <property type="molecule type" value="Genomic_DNA"/>
</dbReference>
<comment type="caution">
    <text evidence="1">The sequence shown here is derived from an EMBL/GenBank/DDBJ whole genome shotgun (WGS) entry which is preliminary data.</text>
</comment>
<reference evidence="1 2" key="1">
    <citation type="submission" date="2018-10" db="EMBL/GenBank/DDBJ databases">
        <authorList>
            <person name="Jung H.S."/>
            <person name="Jeon C.O."/>
        </authorList>
    </citation>
    <scope>NUCLEOTIDE SEQUENCE [LARGE SCALE GENOMIC DNA]</scope>
    <source>
        <strain evidence="1 2">MA-7-27</strain>
    </source>
</reference>
<protein>
    <recommendedName>
        <fullName evidence="3">L-2-amino-thiazoline-4-carboxylic acid hydrolase</fullName>
    </recommendedName>
</protein>
<accession>A0A3L9Y7W2</accession>
<dbReference type="Proteomes" id="UP000281343">
    <property type="component" value="Unassembled WGS sequence"/>
</dbReference>
<name>A0A3L9Y7W2_9RHOB</name>
<sequence>MTCLRPGLPSPNFDGKLLPARVAREDLSRADGNGLRCEEETEMTNAIITLWRRGFLRALNRGGDVQIDDQALRIRAAQLAARRGFSGGGAQTAFNEALATGLHAAAELLEEAGLDRRAARDRAGAAFLQSGKGLAHWLTRAWLWTASDPVGQAQDGDRLSARARLIWGAGMRFHQENGPDHATLKVTECAFADYFWDAGRSDLTPILCAWDAQWIEIVNASDRPVSVSRSGTLAQGCDVCDFCLRRVPAEQMALPAWHPHSAR</sequence>
<evidence type="ECO:0000313" key="2">
    <source>
        <dbReference type="Proteomes" id="UP000281343"/>
    </source>
</evidence>
<keyword evidence="2" id="KW-1185">Reference proteome</keyword>
<proteinExistence type="predicted"/>
<evidence type="ECO:0008006" key="3">
    <source>
        <dbReference type="Google" id="ProtNLM"/>
    </source>
</evidence>
<gene>
    <name evidence="1" type="ORF">D9R08_06065</name>
</gene>
<dbReference type="AlphaFoldDB" id="A0A3L9Y7W2"/>
<evidence type="ECO:0000313" key="1">
    <source>
        <dbReference type="EMBL" id="RMA43187.1"/>
    </source>
</evidence>
<dbReference type="Pfam" id="PF14196">
    <property type="entry name" value="ATC_hydrolase"/>
    <property type="match status" value="1"/>
</dbReference>
<organism evidence="1 2">
    <name type="scientific">Rhodophyticola porphyridii</name>
    <dbReference type="NCBI Taxonomy" id="1852017"/>
    <lineage>
        <taxon>Bacteria</taxon>
        <taxon>Pseudomonadati</taxon>
        <taxon>Pseudomonadota</taxon>
        <taxon>Alphaproteobacteria</taxon>
        <taxon>Rhodobacterales</taxon>
        <taxon>Roseobacteraceae</taxon>
        <taxon>Rhodophyticola</taxon>
    </lineage>
</organism>
<dbReference type="InterPro" id="IPR026002">
    <property type="entry name" value="ATC_hydrolase-like"/>
</dbReference>